<evidence type="ECO:0000256" key="4">
    <source>
        <dbReference type="ARBA" id="ARBA00022917"/>
    </source>
</evidence>
<keyword evidence="4 5" id="KW-0648">Protein biosynthesis</keyword>
<feature type="domain" description="Formyl transferase C-terminal" evidence="7">
    <location>
        <begin position="201"/>
        <end position="295"/>
    </location>
</feature>
<evidence type="ECO:0000256" key="3">
    <source>
        <dbReference type="ARBA" id="ARBA00022679"/>
    </source>
</evidence>
<reference evidence="8 9" key="1">
    <citation type="submission" date="2015-07" db="EMBL/GenBank/DDBJ databases">
        <authorList>
            <person name="Noorani M."/>
        </authorList>
    </citation>
    <scope>NUCLEOTIDE SEQUENCE [LARGE SCALE GENOMIC DNA]</scope>
    <source>
        <strain evidence="9">ATCC 25104 / DSM 625 / JCM 10724 / NBRC 103206 / NCIMB 11243 / YT-1</strain>
    </source>
</reference>
<dbReference type="InterPro" id="IPR005794">
    <property type="entry name" value="Fmt"/>
</dbReference>
<dbReference type="PANTHER" id="PTHR11138:SF5">
    <property type="entry name" value="METHIONYL-TRNA FORMYLTRANSFERASE, MITOCHONDRIAL"/>
    <property type="match status" value="1"/>
</dbReference>
<evidence type="ECO:0000259" key="7">
    <source>
        <dbReference type="Pfam" id="PF02911"/>
    </source>
</evidence>
<proteinExistence type="inferred from homology"/>
<organism evidence="8 9">
    <name type="scientific">Thermus aquaticus</name>
    <dbReference type="NCBI Taxonomy" id="271"/>
    <lineage>
        <taxon>Bacteria</taxon>
        <taxon>Thermotogati</taxon>
        <taxon>Deinococcota</taxon>
        <taxon>Deinococci</taxon>
        <taxon>Thermales</taxon>
        <taxon>Thermaceae</taxon>
        <taxon>Thermus</taxon>
    </lineage>
</organism>
<evidence type="ECO:0000313" key="8">
    <source>
        <dbReference type="EMBL" id="KOX89462.1"/>
    </source>
</evidence>
<dbReference type="Pfam" id="PF00551">
    <property type="entry name" value="Formyl_trans_N"/>
    <property type="match status" value="1"/>
</dbReference>
<dbReference type="SUPFAM" id="SSF53328">
    <property type="entry name" value="Formyltransferase"/>
    <property type="match status" value="1"/>
</dbReference>
<dbReference type="Proteomes" id="UP000037685">
    <property type="component" value="Unassembled WGS sequence"/>
</dbReference>
<dbReference type="InterPro" id="IPR041711">
    <property type="entry name" value="Met-tRNA-FMT_N"/>
</dbReference>
<dbReference type="InterPro" id="IPR005793">
    <property type="entry name" value="Formyl_trans_C"/>
</dbReference>
<protein>
    <recommendedName>
        <fullName evidence="2 5">Methionyl-tRNA formyltransferase</fullName>
        <ecNumber evidence="2 5">2.1.2.9</ecNumber>
    </recommendedName>
</protein>
<comment type="caution">
    <text evidence="8">The sequence shown here is derived from an EMBL/GenBank/DDBJ whole genome shotgun (WGS) entry which is preliminary data.</text>
</comment>
<dbReference type="EC" id="2.1.2.9" evidence="2 5"/>
<dbReference type="EMBL" id="LHCI01000106">
    <property type="protein sequence ID" value="KOX89462.1"/>
    <property type="molecule type" value="Genomic_DNA"/>
</dbReference>
<sequence>MRVAFFGTPSWAVPVLDALNRHHQVVLVVTQPDKPKGRGLKPAPSPVAQYALEHGLPLLKPERLKGNEEFLETFRAASPEVAVTAAYGKILPKEVLEVPPYGFLNLHPSLLPKYRGPAPVPWALIRGEKETGVAIMKTEEGLDTGPLYALWRTEILPEEDAVALAERLRDKGIELLLKVLQDLPHLTPTPQEGEASYAPLLTKEEGRIRFGESAEAIYNRHRGVQPWPGSYFFHEGRRVKVLKMRPEPGQGEPGVVQAVDREGVLVGTGEGLIRLLEVQPEGRRPMPAADWARGYGVLPGTRLE</sequence>
<dbReference type="SUPFAM" id="SSF50486">
    <property type="entry name" value="FMT C-terminal domain-like"/>
    <property type="match status" value="1"/>
</dbReference>
<dbReference type="InterPro" id="IPR011034">
    <property type="entry name" value="Formyl_transferase-like_C_sf"/>
</dbReference>
<name>A0A0M9AD12_THEAQ</name>
<dbReference type="CDD" id="cd08704">
    <property type="entry name" value="Met_tRNA_FMT_C"/>
    <property type="match status" value="1"/>
</dbReference>
<accession>A0A0M9AD12</accession>
<dbReference type="HAMAP" id="MF_00182">
    <property type="entry name" value="Formyl_trans"/>
    <property type="match status" value="1"/>
</dbReference>
<evidence type="ECO:0000259" key="6">
    <source>
        <dbReference type="Pfam" id="PF00551"/>
    </source>
</evidence>
<dbReference type="GO" id="GO:0005829">
    <property type="term" value="C:cytosol"/>
    <property type="evidence" value="ECO:0007669"/>
    <property type="project" value="TreeGrafter"/>
</dbReference>
<feature type="domain" description="Formyl transferase N-terminal" evidence="6">
    <location>
        <begin position="1"/>
        <end position="180"/>
    </location>
</feature>
<gene>
    <name evidence="5 8" type="primary">fmt</name>
    <name evidence="8" type="ORF">BVI061214_00629</name>
</gene>
<dbReference type="InterPro" id="IPR044135">
    <property type="entry name" value="Met-tRNA-FMT_C"/>
</dbReference>
<comment type="function">
    <text evidence="5">Attaches a formyl group to the free amino group of methionyl-tRNA(fMet). The formyl group appears to play a dual role in the initiator identity of N-formylmethionyl-tRNA by promoting its recognition by IF2 and preventing the misappropriation of this tRNA by the elongation apparatus.</text>
</comment>
<dbReference type="PANTHER" id="PTHR11138">
    <property type="entry name" value="METHIONYL-TRNA FORMYLTRANSFERASE"/>
    <property type="match status" value="1"/>
</dbReference>
<comment type="catalytic activity">
    <reaction evidence="5">
        <text>L-methionyl-tRNA(fMet) + (6R)-10-formyltetrahydrofolate = N-formyl-L-methionyl-tRNA(fMet) + (6S)-5,6,7,8-tetrahydrofolate + H(+)</text>
        <dbReference type="Rhea" id="RHEA:24380"/>
        <dbReference type="Rhea" id="RHEA-COMP:9952"/>
        <dbReference type="Rhea" id="RHEA-COMP:9953"/>
        <dbReference type="ChEBI" id="CHEBI:15378"/>
        <dbReference type="ChEBI" id="CHEBI:57453"/>
        <dbReference type="ChEBI" id="CHEBI:78530"/>
        <dbReference type="ChEBI" id="CHEBI:78844"/>
        <dbReference type="ChEBI" id="CHEBI:195366"/>
        <dbReference type="EC" id="2.1.2.9"/>
    </reaction>
</comment>
<dbReference type="PATRIC" id="fig|271.14.peg.712"/>
<evidence type="ECO:0000256" key="1">
    <source>
        <dbReference type="ARBA" id="ARBA00010699"/>
    </source>
</evidence>
<dbReference type="RefSeq" id="WP_053767294.1">
    <property type="nucleotide sequence ID" value="NZ_LHCI01000106.1"/>
</dbReference>
<dbReference type="CDD" id="cd08646">
    <property type="entry name" value="FMT_core_Met-tRNA-FMT_N"/>
    <property type="match status" value="1"/>
</dbReference>
<dbReference type="AlphaFoldDB" id="A0A0M9AD12"/>
<comment type="similarity">
    <text evidence="1 5">Belongs to the Fmt family.</text>
</comment>
<dbReference type="GO" id="GO:0004479">
    <property type="term" value="F:methionyl-tRNA formyltransferase activity"/>
    <property type="evidence" value="ECO:0007669"/>
    <property type="project" value="UniProtKB-UniRule"/>
</dbReference>
<dbReference type="InterPro" id="IPR002376">
    <property type="entry name" value="Formyl_transf_N"/>
</dbReference>
<dbReference type="Gene3D" id="3.40.50.12230">
    <property type="match status" value="1"/>
</dbReference>
<evidence type="ECO:0000256" key="2">
    <source>
        <dbReference type="ARBA" id="ARBA00012261"/>
    </source>
</evidence>
<evidence type="ECO:0000313" key="9">
    <source>
        <dbReference type="Proteomes" id="UP000037685"/>
    </source>
</evidence>
<dbReference type="Pfam" id="PF02911">
    <property type="entry name" value="Formyl_trans_C"/>
    <property type="match status" value="1"/>
</dbReference>
<dbReference type="NCBIfam" id="TIGR00460">
    <property type="entry name" value="fmt"/>
    <property type="match status" value="1"/>
</dbReference>
<dbReference type="InterPro" id="IPR036477">
    <property type="entry name" value="Formyl_transf_N_sf"/>
</dbReference>
<evidence type="ECO:0000256" key="5">
    <source>
        <dbReference type="HAMAP-Rule" id="MF_00182"/>
    </source>
</evidence>
<keyword evidence="3 5" id="KW-0808">Transferase</keyword>
<feature type="binding site" evidence="5">
    <location>
        <begin position="109"/>
        <end position="112"/>
    </location>
    <ligand>
        <name>(6S)-5,6,7,8-tetrahydrofolate</name>
        <dbReference type="ChEBI" id="CHEBI:57453"/>
    </ligand>
</feature>